<dbReference type="SUPFAM" id="SSF49764">
    <property type="entry name" value="HSP20-like chaperones"/>
    <property type="match status" value="1"/>
</dbReference>
<sequence length="144" mass="16018">MNTLARVNTMPTLFDTFFGPSLANRPYVVNYRKPASTGPAVNVKETDTHFVLEVAAPGAQKEQFTLNVTQQVLTLALKNEQATEEANAGYVRKEFGFQAFERSFRLPKNVDANAIKATYEAGILTVELPKVEEKQPEVKQIEIA</sequence>
<dbReference type="Pfam" id="PF00011">
    <property type="entry name" value="HSP20"/>
    <property type="match status" value="1"/>
</dbReference>
<gene>
    <name evidence="4" type="ORF">J2I47_06595</name>
</gene>
<evidence type="ECO:0000256" key="1">
    <source>
        <dbReference type="PROSITE-ProRule" id="PRU00285"/>
    </source>
</evidence>
<dbReference type="Gene3D" id="2.60.40.790">
    <property type="match status" value="1"/>
</dbReference>
<dbReference type="InterPro" id="IPR008978">
    <property type="entry name" value="HSP20-like_chaperone"/>
</dbReference>
<proteinExistence type="inferred from homology"/>
<feature type="domain" description="SHSP" evidence="3">
    <location>
        <begin position="32"/>
        <end position="144"/>
    </location>
</feature>
<reference evidence="4" key="1">
    <citation type="submission" date="2021-03" db="EMBL/GenBank/DDBJ databases">
        <title>Fibrella sp. HMF5335 genome sequencing and assembly.</title>
        <authorList>
            <person name="Kang H."/>
            <person name="Kim H."/>
            <person name="Bae S."/>
            <person name="Joh K."/>
        </authorList>
    </citation>
    <scope>NUCLEOTIDE SEQUENCE</scope>
    <source>
        <strain evidence="4">HMF5335</strain>
    </source>
</reference>
<evidence type="ECO:0000259" key="3">
    <source>
        <dbReference type="PROSITE" id="PS01031"/>
    </source>
</evidence>
<evidence type="ECO:0000313" key="5">
    <source>
        <dbReference type="Proteomes" id="UP000664034"/>
    </source>
</evidence>
<dbReference type="PANTHER" id="PTHR11527">
    <property type="entry name" value="HEAT-SHOCK PROTEIN 20 FAMILY MEMBER"/>
    <property type="match status" value="1"/>
</dbReference>
<dbReference type="CDD" id="cd06464">
    <property type="entry name" value="ACD_sHsps-like"/>
    <property type="match status" value="1"/>
</dbReference>
<accession>A0A939GG73</accession>
<dbReference type="InterPro" id="IPR031107">
    <property type="entry name" value="Small_HSP"/>
</dbReference>
<comment type="caution">
    <text evidence="4">The sequence shown here is derived from an EMBL/GenBank/DDBJ whole genome shotgun (WGS) entry which is preliminary data.</text>
</comment>
<evidence type="ECO:0000313" key="4">
    <source>
        <dbReference type="EMBL" id="MBO0936210.1"/>
    </source>
</evidence>
<dbReference type="InterPro" id="IPR002068">
    <property type="entry name" value="A-crystallin/Hsp20_dom"/>
</dbReference>
<evidence type="ECO:0000256" key="2">
    <source>
        <dbReference type="RuleBase" id="RU003616"/>
    </source>
</evidence>
<dbReference type="AlphaFoldDB" id="A0A939GG73"/>
<dbReference type="RefSeq" id="WP_207363747.1">
    <property type="nucleotide sequence ID" value="NZ_JAFMYV010000002.1"/>
</dbReference>
<organism evidence="4 5">
    <name type="scientific">Fibrella rubiginis</name>
    <dbReference type="NCBI Taxonomy" id="2817060"/>
    <lineage>
        <taxon>Bacteria</taxon>
        <taxon>Pseudomonadati</taxon>
        <taxon>Bacteroidota</taxon>
        <taxon>Cytophagia</taxon>
        <taxon>Cytophagales</taxon>
        <taxon>Spirosomataceae</taxon>
        <taxon>Fibrella</taxon>
    </lineage>
</organism>
<dbReference type="EMBL" id="JAFMYV010000002">
    <property type="protein sequence ID" value="MBO0936210.1"/>
    <property type="molecule type" value="Genomic_DNA"/>
</dbReference>
<comment type="similarity">
    <text evidence="1 2">Belongs to the small heat shock protein (HSP20) family.</text>
</comment>
<protein>
    <submittedName>
        <fullName evidence="4">Hsp20/alpha crystallin family protein</fullName>
    </submittedName>
</protein>
<dbReference type="Proteomes" id="UP000664034">
    <property type="component" value="Unassembled WGS sequence"/>
</dbReference>
<dbReference type="PROSITE" id="PS01031">
    <property type="entry name" value="SHSP"/>
    <property type="match status" value="1"/>
</dbReference>
<name>A0A939GG73_9BACT</name>
<keyword evidence="5" id="KW-1185">Reference proteome</keyword>